<name>A0A380TIZ5_9ZZZZ</name>
<dbReference type="AlphaFoldDB" id="A0A380TIZ5"/>
<accession>A0A380TIZ5</accession>
<gene>
    <name evidence="1" type="ORF">DF3PB_620012</name>
</gene>
<protein>
    <recommendedName>
        <fullName evidence="2">Phytoene synthase</fullName>
    </recommendedName>
</protein>
<dbReference type="InterPro" id="IPR008949">
    <property type="entry name" value="Isoprenoid_synthase_dom_sf"/>
</dbReference>
<evidence type="ECO:0008006" key="2">
    <source>
        <dbReference type="Google" id="ProtNLM"/>
    </source>
</evidence>
<sequence length="294" mass="31777">MPLFSTGSRESEAPIDAATAYCIEQVRSFDKERFLCTLFAPAETRAALAALYALDLELSRIHSRTREPLVGFMRVQWWRDAIEAIYAGRRPDHPVVSALTTAIGRHNLPHDAFAPLLTAREREIAGETVPDIAALIGHVQETTTPIATLALTVLTCDGITERLAACDVSIGWALAGLLRALPADARAQTLALPQAVAQAAALTDTDPLRASARPQLRAAVSMVAATAGEHLAAARRRRAEVSKQALPVLLWATYAQGHLNDLKRAGHDPFAIRPARRAPLRMIAAAANHARGRY</sequence>
<dbReference type="Gene3D" id="1.10.600.10">
    <property type="entry name" value="Farnesyl Diphosphate Synthase"/>
    <property type="match status" value="1"/>
</dbReference>
<evidence type="ECO:0000313" key="1">
    <source>
        <dbReference type="EMBL" id="SUS08286.1"/>
    </source>
</evidence>
<organism evidence="1">
    <name type="scientific">metagenome</name>
    <dbReference type="NCBI Taxonomy" id="256318"/>
    <lineage>
        <taxon>unclassified sequences</taxon>
        <taxon>metagenomes</taxon>
    </lineage>
</organism>
<dbReference type="EMBL" id="UIDG01000579">
    <property type="protein sequence ID" value="SUS08286.1"/>
    <property type="molecule type" value="Genomic_DNA"/>
</dbReference>
<dbReference type="Pfam" id="PF00494">
    <property type="entry name" value="SQS_PSY"/>
    <property type="match status" value="1"/>
</dbReference>
<dbReference type="InterPro" id="IPR002060">
    <property type="entry name" value="Squ/phyt_synthse"/>
</dbReference>
<reference evidence="1" key="1">
    <citation type="submission" date="2018-07" db="EMBL/GenBank/DDBJ databases">
        <authorList>
            <person name="Quirk P.G."/>
            <person name="Krulwich T.A."/>
        </authorList>
    </citation>
    <scope>NUCLEOTIDE SEQUENCE</scope>
</reference>
<proteinExistence type="predicted"/>
<dbReference type="SUPFAM" id="SSF48576">
    <property type="entry name" value="Terpenoid synthases"/>
    <property type="match status" value="1"/>
</dbReference>